<dbReference type="KEGG" id="ppsc:EHS13_16730"/>
<reference evidence="6" key="1">
    <citation type="submission" date="2018-11" db="EMBL/GenBank/DDBJ databases">
        <title>Complete genome sequence of Paenibacillus sp. ML311-T8.</title>
        <authorList>
            <person name="Nam Y.-D."/>
            <person name="Kang J."/>
            <person name="Chung W.-H."/>
            <person name="Park Y.S."/>
        </authorList>
    </citation>
    <scope>NUCLEOTIDE SEQUENCE [LARGE SCALE GENOMIC DNA]</scope>
    <source>
        <strain evidence="6">ML311-T8</strain>
    </source>
</reference>
<keyword evidence="2" id="KW-0547">Nucleotide-binding</keyword>
<keyword evidence="6" id="KW-1185">Reference proteome</keyword>
<sequence>MGCEILVQDVTVHLGNKCILDRVTFTVKPGEFLGIIGPNGAGKTTLFQVLLGILEPQHGRILFEDDLHKQLAGSSVIGYVPQARQMDPEVPMTSWDFVSLGLPHKIRPWFTSKDRTAIKEALRLTDAESLSDKMIGKLSGGERQRVYLAQALVRNPQILLLDEPTSNLDPGAQEKMAAVVARICNETGTSVLFISHDVNLIARYAHRILYLTKGHYAVGTVEEVMQSDVLSNLYGNTVEVMKKGTKLMLVSDADDAVSSICHHNS</sequence>
<accession>A0A6B8RJH3</accession>
<evidence type="ECO:0000256" key="3">
    <source>
        <dbReference type="ARBA" id="ARBA00022840"/>
    </source>
</evidence>
<dbReference type="EMBL" id="CP034235">
    <property type="protein sequence ID" value="QGQ96410.1"/>
    <property type="molecule type" value="Genomic_DNA"/>
</dbReference>
<dbReference type="AlphaFoldDB" id="A0A6B8RJH3"/>
<dbReference type="InterPro" id="IPR003439">
    <property type="entry name" value="ABC_transporter-like_ATP-bd"/>
</dbReference>
<keyword evidence="1" id="KW-0813">Transport</keyword>
<dbReference type="GO" id="GO:0016887">
    <property type="term" value="F:ATP hydrolysis activity"/>
    <property type="evidence" value="ECO:0007669"/>
    <property type="project" value="InterPro"/>
</dbReference>
<organism evidence="5 6">
    <name type="scientific">Paenibacillus psychroresistens</name>
    <dbReference type="NCBI Taxonomy" id="1778678"/>
    <lineage>
        <taxon>Bacteria</taxon>
        <taxon>Bacillati</taxon>
        <taxon>Bacillota</taxon>
        <taxon>Bacilli</taxon>
        <taxon>Bacillales</taxon>
        <taxon>Paenibacillaceae</taxon>
        <taxon>Paenibacillus</taxon>
    </lineage>
</organism>
<dbReference type="GO" id="GO:0005524">
    <property type="term" value="F:ATP binding"/>
    <property type="evidence" value="ECO:0007669"/>
    <property type="project" value="UniProtKB-KW"/>
</dbReference>
<dbReference type="OrthoDB" id="9806726at2"/>
<dbReference type="RefSeq" id="WP_155701447.1">
    <property type="nucleotide sequence ID" value="NZ_CP034235.1"/>
</dbReference>
<dbReference type="Proteomes" id="UP000426246">
    <property type="component" value="Chromosome"/>
</dbReference>
<feature type="domain" description="ABC transporter" evidence="4">
    <location>
        <begin position="5"/>
        <end position="238"/>
    </location>
</feature>
<evidence type="ECO:0000259" key="4">
    <source>
        <dbReference type="PROSITE" id="PS50893"/>
    </source>
</evidence>
<dbReference type="InterPro" id="IPR027417">
    <property type="entry name" value="P-loop_NTPase"/>
</dbReference>
<protein>
    <submittedName>
        <fullName evidence="5">Metal ABC transporter ATP-binding protein</fullName>
    </submittedName>
</protein>
<dbReference type="Pfam" id="PF00005">
    <property type="entry name" value="ABC_tran"/>
    <property type="match status" value="1"/>
</dbReference>
<proteinExistence type="predicted"/>
<evidence type="ECO:0000256" key="1">
    <source>
        <dbReference type="ARBA" id="ARBA00022448"/>
    </source>
</evidence>
<evidence type="ECO:0000313" key="6">
    <source>
        <dbReference type="Proteomes" id="UP000426246"/>
    </source>
</evidence>
<evidence type="ECO:0000256" key="2">
    <source>
        <dbReference type="ARBA" id="ARBA00022741"/>
    </source>
</evidence>
<name>A0A6B8RJH3_9BACL</name>
<dbReference type="FunFam" id="3.40.50.300:FF:000134">
    <property type="entry name" value="Iron-enterobactin ABC transporter ATP-binding protein"/>
    <property type="match status" value="1"/>
</dbReference>
<keyword evidence="3 5" id="KW-0067">ATP-binding</keyword>
<dbReference type="InterPro" id="IPR050153">
    <property type="entry name" value="Metal_Ion_Import_ABC"/>
</dbReference>
<dbReference type="CDD" id="cd03235">
    <property type="entry name" value="ABC_Metallic_Cations"/>
    <property type="match status" value="1"/>
</dbReference>
<gene>
    <name evidence="5" type="ORF">EHS13_16730</name>
</gene>
<dbReference type="PROSITE" id="PS50893">
    <property type="entry name" value="ABC_TRANSPORTER_2"/>
    <property type="match status" value="1"/>
</dbReference>
<dbReference type="Gene3D" id="3.40.50.300">
    <property type="entry name" value="P-loop containing nucleotide triphosphate hydrolases"/>
    <property type="match status" value="1"/>
</dbReference>
<dbReference type="SMART" id="SM00382">
    <property type="entry name" value="AAA"/>
    <property type="match status" value="1"/>
</dbReference>
<dbReference type="SUPFAM" id="SSF52540">
    <property type="entry name" value="P-loop containing nucleoside triphosphate hydrolases"/>
    <property type="match status" value="1"/>
</dbReference>
<dbReference type="InterPro" id="IPR003593">
    <property type="entry name" value="AAA+_ATPase"/>
</dbReference>
<dbReference type="PANTHER" id="PTHR42734">
    <property type="entry name" value="METAL TRANSPORT SYSTEM ATP-BINDING PROTEIN TM_0124-RELATED"/>
    <property type="match status" value="1"/>
</dbReference>
<evidence type="ECO:0000313" key="5">
    <source>
        <dbReference type="EMBL" id="QGQ96410.1"/>
    </source>
</evidence>